<dbReference type="GO" id="GO:0004407">
    <property type="term" value="F:histone deacetylase activity"/>
    <property type="evidence" value="ECO:0007669"/>
    <property type="project" value="TreeGrafter"/>
</dbReference>
<protein>
    <recommendedName>
        <fullName evidence="2">Histone deacetylase domain-containing protein</fullName>
    </recommendedName>
</protein>
<organism evidence="3 4">
    <name type="scientific">Oleispira antarctica</name>
    <dbReference type="NCBI Taxonomy" id="188908"/>
    <lineage>
        <taxon>Bacteria</taxon>
        <taxon>Pseudomonadati</taxon>
        <taxon>Pseudomonadota</taxon>
        <taxon>Gammaproteobacteria</taxon>
        <taxon>Oceanospirillales</taxon>
        <taxon>Oceanospirillaceae</taxon>
        <taxon>Oleispira</taxon>
    </lineage>
</organism>
<gene>
    <name evidence="3" type="ORF">A9R00_07340</name>
</gene>
<comment type="similarity">
    <text evidence="1">Belongs to the histone deacetylase family.</text>
</comment>
<dbReference type="InterPro" id="IPR037138">
    <property type="entry name" value="His_deacetylse_dom_sf"/>
</dbReference>
<dbReference type="InterPro" id="IPR023801">
    <property type="entry name" value="His_deacetylse_dom"/>
</dbReference>
<reference evidence="4" key="1">
    <citation type="journal article" date="2017" name="Proc. Natl. Acad. Sci. U.S.A.">
        <title>Simulation of Deepwater Horizon oil plume reveals substrate specialization within a complex community of hydrocarbon degraders.</title>
        <authorList>
            <person name="Hu P."/>
            <person name="Dubinsky E.A."/>
            <person name="Probst A.J."/>
            <person name="Wang J."/>
            <person name="Sieber C.M.K."/>
            <person name="Tom L.M."/>
            <person name="Gardinali P."/>
            <person name="Banfield J.F."/>
            <person name="Atlas R.M."/>
            <person name="Andersen G.L."/>
        </authorList>
    </citation>
    <scope>NUCLEOTIDE SEQUENCE [LARGE SCALE GENOMIC DNA]</scope>
</reference>
<dbReference type="Gene3D" id="3.40.800.20">
    <property type="entry name" value="Histone deacetylase domain"/>
    <property type="match status" value="1"/>
</dbReference>
<dbReference type="EMBL" id="MABE01000417">
    <property type="protein sequence ID" value="OUS40184.1"/>
    <property type="molecule type" value="Genomic_DNA"/>
</dbReference>
<evidence type="ECO:0000259" key="2">
    <source>
        <dbReference type="Pfam" id="PF00850"/>
    </source>
</evidence>
<comment type="caution">
    <text evidence="3">The sequence shown here is derived from an EMBL/GenBank/DDBJ whole genome shotgun (WGS) entry which is preliminary data.</text>
</comment>
<name>A0A1Y5HWE2_OLEAN</name>
<evidence type="ECO:0000313" key="3">
    <source>
        <dbReference type="EMBL" id="OUS40184.1"/>
    </source>
</evidence>
<accession>A0A1Y5HWE2</accession>
<dbReference type="PANTHER" id="PTHR10625">
    <property type="entry name" value="HISTONE DEACETYLASE HDAC1-RELATED"/>
    <property type="match status" value="1"/>
</dbReference>
<evidence type="ECO:0000256" key="1">
    <source>
        <dbReference type="ARBA" id="ARBA00005947"/>
    </source>
</evidence>
<dbReference type="GO" id="GO:0040029">
    <property type="term" value="P:epigenetic regulation of gene expression"/>
    <property type="evidence" value="ECO:0007669"/>
    <property type="project" value="TreeGrafter"/>
</dbReference>
<dbReference type="PANTHER" id="PTHR10625:SF10">
    <property type="entry name" value="HISTONE DEACETYLASE HDAC1"/>
    <property type="match status" value="1"/>
</dbReference>
<proteinExistence type="inferred from homology"/>
<dbReference type="CDD" id="cd11599">
    <property type="entry name" value="HDAC_classII_2"/>
    <property type="match status" value="1"/>
</dbReference>
<evidence type="ECO:0000313" key="4">
    <source>
        <dbReference type="Proteomes" id="UP000227088"/>
    </source>
</evidence>
<sequence length="305" mass="33708">MKLGYYSYTTHLAHDVGDMHPEHPMRIIAINHALERSGLMSDMRQGTCTHAAQLDLQRAHNVGYIDQLQIMSPANGMILADEDTPMTSGSLDAAYQAAGCAVSALNDLMSNKVDRAFCAVRPPGHHAQSNKSMGFCFLNNAAIAAKKAQLEYGLERIAIVDFDVHQGNGTIDILANDPSFLICSSFQHPSFPFSHWRNIYDNVINTPLDIGTNGLAMRRAVEQCWLDQLQKFKPQLTIVSAGFDAHKDDHMAELNWQAQDYAWLGSFLSDINKESPDNKILAVLEGGYNLEALAASAHDFIDAFR</sequence>
<dbReference type="Pfam" id="PF00850">
    <property type="entry name" value="Hist_deacetyl"/>
    <property type="match status" value="1"/>
</dbReference>
<dbReference type="PRINTS" id="PR01270">
    <property type="entry name" value="HDASUPER"/>
</dbReference>
<dbReference type="InterPro" id="IPR000286">
    <property type="entry name" value="HDACs"/>
</dbReference>
<dbReference type="InterPro" id="IPR023696">
    <property type="entry name" value="Ureohydrolase_dom_sf"/>
</dbReference>
<dbReference type="AlphaFoldDB" id="A0A1Y5HWE2"/>
<dbReference type="Proteomes" id="UP000227088">
    <property type="component" value="Unassembled WGS sequence"/>
</dbReference>
<feature type="domain" description="Histone deacetylase" evidence="2">
    <location>
        <begin position="20"/>
        <end position="302"/>
    </location>
</feature>
<dbReference type="SUPFAM" id="SSF52768">
    <property type="entry name" value="Arginase/deacetylase"/>
    <property type="match status" value="1"/>
</dbReference>